<dbReference type="Proteomes" id="UP000184386">
    <property type="component" value="Unassembled WGS sequence"/>
</dbReference>
<feature type="domain" description="Putative host cell surface-exposed lipoprotein Ltp-like HTH region" evidence="1">
    <location>
        <begin position="94"/>
        <end position="136"/>
    </location>
</feature>
<dbReference type="STRING" id="1121322.SAMN02745136_02679"/>
<dbReference type="Gene3D" id="1.10.10.10">
    <property type="entry name" value="Winged helix-like DNA-binding domain superfamily/Winged helix DNA-binding domain"/>
    <property type="match status" value="2"/>
</dbReference>
<dbReference type="Pfam" id="PF07553">
    <property type="entry name" value="Lipoprotein_Ltp"/>
    <property type="match status" value="2"/>
</dbReference>
<evidence type="ECO:0000313" key="3">
    <source>
        <dbReference type="Proteomes" id="UP000184386"/>
    </source>
</evidence>
<keyword evidence="3" id="KW-1185">Reference proteome</keyword>
<dbReference type="EMBL" id="FRAC01000013">
    <property type="protein sequence ID" value="SHK52835.1"/>
    <property type="molecule type" value="Genomic_DNA"/>
</dbReference>
<keyword evidence="2" id="KW-0449">Lipoprotein</keyword>
<proteinExistence type="predicted"/>
<gene>
    <name evidence="2" type="ORF">SAMN02745136_02679</name>
</gene>
<evidence type="ECO:0000259" key="1">
    <source>
        <dbReference type="Pfam" id="PF07553"/>
    </source>
</evidence>
<protein>
    <submittedName>
        <fullName evidence="2">Host cell surface-exposed lipoprotein</fullName>
    </submittedName>
</protein>
<dbReference type="AlphaFoldDB" id="A0A1M6T777"/>
<dbReference type="InterPro" id="IPR036388">
    <property type="entry name" value="WH-like_DNA-bd_sf"/>
</dbReference>
<dbReference type="InterPro" id="IPR011434">
    <property type="entry name" value="Ltp-like_HTH"/>
</dbReference>
<organism evidence="2 3">
    <name type="scientific">Anaerocolumna jejuensis DSM 15929</name>
    <dbReference type="NCBI Taxonomy" id="1121322"/>
    <lineage>
        <taxon>Bacteria</taxon>
        <taxon>Bacillati</taxon>
        <taxon>Bacillota</taxon>
        <taxon>Clostridia</taxon>
        <taxon>Lachnospirales</taxon>
        <taxon>Lachnospiraceae</taxon>
        <taxon>Anaerocolumna</taxon>
    </lineage>
</organism>
<feature type="domain" description="Putative host cell surface-exposed lipoprotein Ltp-like HTH region" evidence="1">
    <location>
        <begin position="49"/>
        <end position="90"/>
    </location>
</feature>
<sequence>MREVCSSKRVVMKVMVLVMVLCFNMGILPSMTSIQSNVVVTAEAATAGQKNALKAAKDYLHSMSFSKKGLIEQLKFDGYSTKEANYAVENCGANWKKQAVKTAKSYLDTMSFSKKELMEQLEFDGFTKSEAKYGVSKAYK</sequence>
<accession>A0A1M6T777</accession>
<name>A0A1M6T777_9FIRM</name>
<dbReference type="RefSeq" id="WP_084124210.1">
    <property type="nucleotide sequence ID" value="NZ_FRAC01000013.1"/>
</dbReference>
<dbReference type="OrthoDB" id="1669102at2"/>
<evidence type="ECO:0000313" key="2">
    <source>
        <dbReference type="EMBL" id="SHK52835.1"/>
    </source>
</evidence>
<reference evidence="2" key="1">
    <citation type="submission" date="2016-11" db="EMBL/GenBank/DDBJ databases">
        <authorList>
            <person name="Jaros S."/>
            <person name="Januszkiewicz K."/>
            <person name="Wedrychowicz H."/>
        </authorList>
    </citation>
    <scope>NUCLEOTIDE SEQUENCE [LARGE SCALE GENOMIC DNA]</scope>
    <source>
        <strain evidence="2">DSM 15929</strain>
    </source>
</reference>